<proteinExistence type="predicted"/>
<accession>A0A0R0FAH5</accession>
<dbReference type="InterPro" id="IPR057136">
    <property type="entry name" value="At2g35280_TPR_dom"/>
</dbReference>
<feature type="domain" description="At2g35280-like TPR" evidence="1">
    <location>
        <begin position="52"/>
        <end position="148"/>
    </location>
</feature>
<gene>
    <name evidence="2" type="ORF">GLYMA_17G083900</name>
</gene>
<reference evidence="3" key="2">
    <citation type="submission" date="2018-02" db="UniProtKB">
        <authorList>
            <consortium name="EnsemblPlants"/>
        </authorList>
    </citation>
    <scope>IDENTIFICATION</scope>
    <source>
        <strain evidence="3">Williams 82</strain>
    </source>
</reference>
<organism evidence="2">
    <name type="scientific">Glycine max</name>
    <name type="common">Soybean</name>
    <name type="synonym">Glycine hispida</name>
    <dbReference type="NCBI Taxonomy" id="3847"/>
    <lineage>
        <taxon>Eukaryota</taxon>
        <taxon>Viridiplantae</taxon>
        <taxon>Streptophyta</taxon>
        <taxon>Embryophyta</taxon>
        <taxon>Tracheophyta</taxon>
        <taxon>Spermatophyta</taxon>
        <taxon>Magnoliopsida</taxon>
        <taxon>eudicotyledons</taxon>
        <taxon>Gunneridae</taxon>
        <taxon>Pentapetalae</taxon>
        <taxon>rosids</taxon>
        <taxon>fabids</taxon>
        <taxon>Fabales</taxon>
        <taxon>Fabaceae</taxon>
        <taxon>Papilionoideae</taxon>
        <taxon>50 kb inversion clade</taxon>
        <taxon>NPAAA clade</taxon>
        <taxon>indigoferoid/millettioid clade</taxon>
        <taxon>Phaseoleae</taxon>
        <taxon>Glycine</taxon>
        <taxon>Glycine subgen. Soja</taxon>
    </lineage>
</organism>
<dbReference type="EMBL" id="CM000850">
    <property type="protein sequence ID" value="KRH03210.1"/>
    <property type="molecule type" value="Genomic_DNA"/>
</dbReference>
<keyword evidence="4" id="KW-1185">Reference proteome</keyword>
<dbReference type="Proteomes" id="UP000008827">
    <property type="component" value="Chromosome 17"/>
</dbReference>
<sequence length="214" mass="24920">MAIVRLMKTSNKKRHTYNNGSSTSPIKSLPKDLLVEVVARVASDSIVDLRNMKQSSCFLKCCRESGNIESLYREGLLKFFNYPNGNINGLGDLKTAALKGHIEAKYVYGMILLCSHDDESRKQGLEHMRFLRKFKCIIKCRNKVKQLVDDLWKGNGMLVRNQTPLCRSKKTCKGWRVKKGVWSFLDDEDDDINLCEYCRWDYEIDFFYQLFDVY</sequence>
<dbReference type="InterPro" id="IPR040338">
    <property type="entry name" value="At1g67623-like"/>
</dbReference>
<evidence type="ECO:0000313" key="2">
    <source>
        <dbReference type="EMBL" id="KRH03210.1"/>
    </source>
</evidence>
<reference evidence="2 3" key="1">
    <citation type="journal article" date="2010" name="Nature">
        <title>Genome sequence of the palaeopolyploid soybean.</title>
        <authorList>
            <person name="Schmutz J."/>
            <person name="Cannon S.B."/>
            <person name="Schlueter J."/>
            <person name="Ma J."/>
            <person name="Mitros T."/>
            <person name="Nelson W."/>
            <person name="Hyten D.L."/>
            <person name="Song Q."/>
            <person name="Thelen J.J."/>
            <person name="Cheng J."/>
            <person name="Xu D."/>
            <person name="Hellsten U."/>
            <person name="May G.D."/>
            <person name="Yu Y."/>
            <person name="Sakurai T."/>
            <person name="Umezawa T."/>
            <person name="Bhattacharyya M.K."/>
            <person name="Sandhu D."/>
            <person name="Valliyodan B."/>
            <person name="Lindquist E."/>
            <person name="Peto M."/>
            <person name="Grant D."/>
            <person name="Shu S."/>
            <person name="Goodstein D."/>
            <person name="Barry K."/>
            <person name="Futrell-Griggs M."/>
            <person name="Abernathy B."/>
            <person name="Du J."/>
            <person name="Tian Z."/>
            <person name="Zhu L."/>
            <person name="Gill N."/>
            <person name="Joshi T."/>
            <person name="Libault M."/>
            <person name="Sethuraman A."/>
            <person name="Zhang X.-C."/>
            <person name="Shinozaki K."/>
            <person name="Nguyen H.T."/>
            <person name="Wing R.A."/>
            <person name="Cregan P."/>
            <person name="Specht J."/>
            <person name="Grimwood J."/>
            <person name="Rokhsar D."/>
            <person name="Stacey G."/>
            <person name="Shoemaker R.C."/>
            <person name="Jackson S.A."/>
        </authorList>
    </citation>
    <scope>NUCLEOTIDE SEQUENCE [LARGE SCALE GENOMIC DNA]</scope>
    <source>
        <strain evidence="3">cv. Williams 82</strain>
        <tissue evidence="2">Callus</tissue>
    </source>
</reference>
<dbReference type="STRING" id="3847.A0A0R0FAH5"/>
<dbReference type="EnsemblPlants" id="KRH03210">
    <property type="protein sequence ID" value="KRH03210"/>
    <property type="gene ID" value="GLYMA_17G083900"/>
</dbReference>
<evidence type="ECO:0000313" key="3">
    <source>
        <dbReference type="EnsemblPlants" id="KRH03210"/>
    </source>
</evidence>
<dbReference type="PANTHER" id="PTHR33784:SF10">
    <property type="entry name" value="F-BOX PROTEIN"/>
    <property type="match status" value="1"/>
</dbReference>
<evidence type="ECO:0000313" key="4">
    <source>
        <dbReference type="Proteomes" id="UP000008827"/>
    </source>
</evidence>
<protein>
    <recommendedName>
        <fullName evidence="1">At2g35280-like TPR domain-containing protein</fullName>
    </recommendedName>
</protein>
<reference evidence="2" key="3">
    <citation type="submission" date="2018-07" db="EMBL/GenBank/DDBJ databases">
        <title>WGS assembly of Glycine max.</title>
        <authorList>
            <person name="Schmutz J."/>
            <person name="Cannon S."/>
            <person name="Schlueter J."/>
            <person name="Ma J."/>
            <person name="Mitros T."/>
            <person name="Nelson W."/>
            <person name="Hyten D."/>
            <person name="Song Q."/>
            <person name="Thelen J."/>
            <person name="Cheng J."/>
            <person name="Xu D."/>
            <person name="Hellsten U."/>
            <person name="May G."/>
            <person name="Yu Y."/>
            <person name="Sakurai T."/>
            <person name="Umezawa T."/>
            <person name="Bhattacharyya M."/>
            <person name="Sandhu D."/>
            <person name="Valliyodan B."/>
            <person name="Lindquist E."/>
            <person name="Peto M."/>
            <person name="Grant D."/>
            <person name="Shu S."/>
            <person name="Goodstein D."/>
            <person name="Barry K."/>
            <person name="Futrell-Griggs M."/>
            <person name="Abernathy B."/>
            <person name="Du J."/>
            <person name="Tian Z."/>
            <person name="Zhu L."/>
            <person name="Gill N."/>
            <person name="Joshi T."/>
            <person name="Libault M."/>
            <person name="Sethuraman A."/>
            <person name="Zhang X."/>
            <person name="Shinozaki K."/>
            <person name="Nguyen H."/>
            <person name="Wing R."/>
            <person name="Cregan P."/>
            <person name="Specht J."/>
            <person name="Grimwood J."/>
            <person name="Rokhsar D."/>
            <person name="Stacey G."/>
            <person name="Shoemaker R."/>
            <person name="Jackson S."/>
        </authorList>
    </citation>
    <scope>NUCLEOTIDE SEQUENCE</scope>
    <source>
        <tissue evidence="2">Callus</tissue>
    </source>
</reference>
<dbReference type="AlphaFoldDB" id="A0A0R0FAH5"/>
<dbReference type="Pfam" id="PF23310">
    <property type="entry name" value="TPR_27"/>
    <property type="match status" value="1"/>
</dbReference>
<dbReference type="OrthoDB" id="1865546at2759"/>
<dbReference type="InParanoid" id="A0A0R0FAH5"/>
<evidence type="ECO:0000259" key="1">
    <source>
        <dbReference type="Pfam" id="PF23310"/>
    </source>
</evidence>
<dbReference type="FunCoup" id="A0A0R0FAH5">
    <property type="interactions" value="279"/>
</dbReference>
<dbReference type="PANTHER" id="PTHR33784">
    <property type="entry name" value="OS05G0482100 PROTEIN"/>
    <property type="match status" value="1"/>
</dbReference>
<dbReference type="Gramene" id="KRH03210">
    <property type="protein sequence ID" value="KRH03210"/>
    <property type="gene ID" value="GLYMA_17G083900"/>
</dbReference>
<dbReference type="OMA" id="CEICLWH"/>
<name>A0A0R0FAH5_SOYBN</name>